<feature type="region of interest" description="Disordered" evidence="1">
    <location>
        <begin position="1"/>
        <end position="21"/>
    </location>
</feature>
<dbReference type="InterPro" id="IPR028260">
    <property type="entry name" value="FAM177"/>
</dbReference>
<dbReference type="PANTHER" id="PTHR31206">
    <property type="entry name" value="LP10445P"/>
    <property type="match status" value="1"/>
</dbReference>
<accession>A0ABP1RN86</accession>
<feature type="compositionally biased region" description="Polar residues" evidence="1">
    <location>
        <begin position="53"/>
        <end position="86"/>
    </location>
</feature>
<feature type="region of interest" description="Disordered" evidence="1">
    <location>
        <begin position="145"/>
        <end position="176"/>
    </location>
</feature>
<comment type="caution">
    <text evidence="2">The sequence shown here is derived from an EMBL/GenBank/DDBJ whole genome shotgun (WGS) entry which is preliminary data.</text>
</comment>
<feature type="compositionally biased region" description="Basic and acidic residues" evidence="1">
    <location>
        <begin position="8"/>
        <end position="21"/>
    </location>
</feature>
<dbReference type="Pfam" id="PF14774">
    <property type="entry name" value="FAM177"/>
    <property type="match status" value="1"/>
</dbReference>
<evidence type="ECO:0000313" key="3">
    <source>
        <dbReference type="Proteomes" id="UP001642540"/>
    </source>
</evidence>
<gene>
    <name evidence="2" type="ORF">ODALV1_LOCUS24172</name>
</gene>
<feature type="compositionally biased region" description="Polar residues" evidence="1">
    <location>
        <begin position="149"/>
        <end position="159"/>
    </location>
</feature>
<dbReference type="EMBL" id="CAXLJM020000088">
    <property type="protein sequence ID" value="CAL8131422.1"/>
    <property type="molecule type" value="Genomic_DNA"/>
</dbReference>
<feature type="region of interest" description="Disordered" evidence="1">
    <location>
        <begin position="41"/>
        <end position="86"/>
    </location>
</feature>
<organism evidence="2 3">
    <name type="scientific">Orchesella dallaii</name>
    <dbReference type="NCBI Taxonomy" id="48710"/>
    <lineage>
        <taxon>Eukaryota</taxon>
        <taxon>Metazoa</taxon>
        <taxon>Ecdysozoa</taxon>
        <taxon>Arthropoda</taxon>
        <taxon>Hexapoda</taxon>
        <taxon>Collembola</taxon>
        <taxon>Entomobryomorpha</taxon>
        <taxon>Entomobryoidea</taxon>
        <taxon>Orchesellidae</taxon>
        <taxon>Orchesellinae</taxon>
        <taxon>Orchesella</taxon>
    </lineage>
</organism>
<dbReference type="Proteomes" id="UP001642540">
    <property type="component" value="Unassembled WGS sequence"/>
</dbReference>
<evidence type="ECO:0000256" key="1">
    <source>
        <dbReference type="SAM" id="MobiDB-lite"/>
    </source>
</evidence>
<protein>
    <recommendedName>
        <fullName evidence="4">Protein FAM177A1</fullName>
    </recommendedName>
</protein>
<sequence>MSEITNSETEKDIKLQDMSRSTDIKESVIKVPIKKVIHFADGSTLEDDDGDNDNLSSEDMSRSSELPITKSQAHSTDSAAPVNTSNMSWPEWMRHHSFRAGTKTINVLEGMGGTAAYYLGITTPKYQSEIDEFNRMMTKKKAHDEELISWSSGPQNQPQPVVEDFKKNENGEILKQ</sequence>
<feature type="compositionally biased region" description="Basic and acidic residues" evidence="1">
    <location>
        <begin position="163"/>
        <end position="176"/>
    </location>
</feature>
<reference evidence="2 3" key="1">
    <citation type="submission" date="2024-08" db="EMBL/GenBank/DDBJ databases">
        <authorList>
            <person name="Cucini C."/>
            <person name="Frati F."/>
        </authorList>
    </citation>
    <scope>NUCLEOTIDE SEQUENCE [LARGE SCALE GENOMIC DNA]</scope>
</reference>
<evidence type="ECO:0000313" key="2">
    <source>
        <dbReference type="EMBL" id="CAL8131422.1"/>
    </source>
</evidence>
<keyword evidence="3" id="KW-1185">Reference proteome</keyword>
<evidence type="ECO:0008006" key="4">
    <source>
        <dbReference type="Google" id="ProtNLM"/>
    </source>
</evidence>
<proteinExistence type="predicted"/>
<dbReference type="PANTHER" id="PTHR31206:SF1">
    <property type="entry name" value="LP10445P"/>
    <property type="match status" value="1"/>
</dbReference>
<name>A0ABP1RN86_9HEXA</name>